<gene>
    <name evidence="2" type="ORF">GCM10022262_41050</name>
</gene>
<sequence length="144" mass="15955">MGKTNRQLDARERARNARLRLDAERDKRDGLIEDAVAAYYTAGDEREDLVATLRDVEARMRATVRELIDLRETPTRVAALLGIEAREVRAIRKETAQDQITTRSAPDTADKDAAAGRPTKRVDAQGRNAPPVVHTAPDALGVDR</sequence>
<name>A0ABP6UN27_9MICO</name>
<feature type="compositionally biased region" description="Basic and acidic residues" evidence="1">
    <location>
        <begin position="108"/>
        <end position="124"/>
    </location>
</feature>
<evidence type="ECO:0000256" key="1">
    <source>
        <dbReference type="SAM" id="MobiDB-lite"/>
    </source>
</evidence>
<accession>A0ABP6UN27</accession>
<comment type="caution">
    <text evidence="2">The sequence shown here is derived from an EMBL/GenBank/DDBJ whole genome shotgun (WGS) entry which is preliminary data.</text>
</comment>
<organism evidence="2 3">
    <name type="scientific">Georgenia daeguensis</name>
    <dbReference type="NCBI Taxonomy" id="908355"/>
    <lineage>
        <taxon>Bacteria</taxon>
        <taxon>Bacillati</taxon>
        <taxon>Actinomycetota</taxon>
        <taxon>Actinomycetes</taxon>
        <taxon>Micrococcales</taxon>
        <taxon>Bogoriellaceae</taxon>
        <taxon>Georgenia</taxon>
    </lineage>
</organism>
<reference evidence="3" key="1">
    <citation type="journal article" date="2019" name="Int. J. Syst. Evol. Microbiol.">
        <title>The Global Catalogue of Microorganisms (GCM) 10K type strain sequencing project: providing services to taxonomists for standard genome sequencing and annotation.</title>
        <authorList>
            <consortium name="The Broad Institute Genomics Platform"/>
            <consortium name="The Broad Institute Genome Sequencing Center for Infectious Disease"/>
            <person name="Wu L."/>
            <person name="Ma J."/>
        </authorList>
    </citation>
    <scope>NUCLEOTIDE SEQUENCE [LARGE SCALE GENOMIC DNA]</scope>
    <source>
        <strain evidence="3">JCM 17459</strain>
    </source>
</reference>
<dbReference type="EMBL" id="BAABBA010000040">
    <property type="protein sequence ID" value="GAA3512881.1"/>
    <property type="molecule type" value="Genomic_DNA"/>
</dbReference>
<proteinExistence type="predicted"/>
<keyword evidence="3" id="KW-1185">Reference proteome</keyword>
<feature type="region of interest" description="Disordered" evidence="1">
    <location>
        <begin position="93"/>
        <end position="144"/>
    </location>
</feature>
<evidence type="ECO:0000313" key="2">
    <source>
        <dbReference type="EMBL" id="GAA3512881.1"/>
    </source>
</evidence>
<evidence type="ECO:0000313" key="3">
    <source>
        <dbReference type="Proteomes" id="UP001499841"/>
    </source>
</evidence>
<dbReference type="Proteomes" id="UP001499841">
    <property type="component" value="Unassembled WGS sequence"/>
</dbReference>
<protein>
    <recommendedName>
        <fullName evidence="4">DNA-binding protein</fullName>
    </recommendedName>
</protein>
<evidence type="ECO:0008006" key="4">
    <source>
        <dbReference type="Google" id="ProtNLM"/>
    </source>
</evidence>
<dbReference type="RefSeq" id="WP_345045422.1">
    <property type="nucleotide sequence ID" value="NZ_BAABBA010000040.1"/>
</dbReference>